<dbReference type="GO" id="GO:0016887">
    <property type="term" value="F:ATP hydrolysis activity"/>
    <property type="evidence" value="ECO:0007669"/>
    <property type="project" value="InterPro"/>
</dbReference>
<dbReference type="Gene3D" id="3.30.565.10">
    <property type="entry name" value="Histidine kinase-like ATPase, C-terminal domain"/>
    <property type="match status" value="1"/>
</dbReference>
<feature type="domain" description="DNA mismatch repair protein S5" evidence="8">
    <location>
        <begin position="242"/>
        <end position="360"/>
    </location>
</feature>
<dbReference type="PANTHER" id="PTHR10073:SF12">
    <property type="entry name" value="DNA MISMATCH REPAIR PROTEIN MLH1"/>
    <property type="match status" value="1"/>
</dbReference>
<dbReference type="InterPro" id="IPR038973">
    <property type="entry name" value="MutL/Mlh/Pms-like"/>
</dbReference>
<dbReference type="AlphaFoldDB" id="A0A7W8C564"/>
<reference evidence="9 10" key="1">
    <citation type="submission" date="2020-08" db="EMBL/GenBank/DDBJ databases">
        <title>Genomic Encyclopedia of Type Strains, Phase IV (KMG-IV): sequencing the most valuable type-strain genomes for metagenomic binning, comparative biology and taxonomic classification.</title>
        <authorList>
            <person name="Goeker M."/>
        </authorList>
    </citation>
    <scope>NUCLEOTIDE SEQUENCE [LARGE SCALE GENOMIC DNA]</scope>
    <source>
        <strain evidence="9 10">DSM 11275</strain>
    </source>
</reference>
<dbReference type="GO" id="GO:0030983">
    <property type="term" value="F:mismatched DNA binding"/>
    <property type="evidence" value="ECO:0007669"/>
    <property type="project" value="InterPro"/>
</dbReference>
<dbReference type="NCBIfam" id="TIGR00585">
    <property type="entry name" value="mutl"/>
    <property type="match status" value="1"/>
</dbReference>
<feature type="region of interest" description="Disordered" evidence="6">
    <location>
        <begin position="489"/>
        <end position="516"/>
    </location>
</feature>
<dbReference type="CDD" id="cd00782">
    <property type="entry name" value="MutL_Trans"/>
    <property type="match status" value="1"/>
</dbReference>
<evidence type="ECO:0000256" key="3">
    <source>
        <dbReference type="ARBA" id="ARBA00022763"/>
    </source>
</evidence>
<dbReference type="GO" id="GO:0005524">
    <property type="term" value="F:ATP binding"/>
    <property type="evidence" value="ECO:0007669"/>
    <property type="project" value="InterPro"/>
</dbReference>
<dbReference type="GO" id="GO:0032300">
    <property type="term" value="C:mismatch repair complex"/>
    <property type="evidence" value="ECO:0007669"/>
    <property type="project" value="InterPro"/>
</dbReference>
<keyword evidence="4 5" id="KW-0234">DNA repair</keyword>
<evidence type="ECO:0000256" key="2">
    <source>
        <dbReference type="ARBA" id="ARBA00021975"/>
    </source>
</evidence>
<dbReference type="InterPro" id="IPR014762">
    <property type="entry name" value="DNA_mismatch_repair_CS"/>
</dbReference>
<sequence length="746" mass="80989">MPCPNPVFSRTARRLAMQHTGAYTETMSEKNRHIRLLPPELRNQIAAGEVVERPASVLKELVENSLDAQAGQIDVRLENGGQSLISVQDDGSGIPADDLELAVTRHATSKITCLDDLERILSYGFRGEALPSIASVSRFSITSAHEGEDGRVTAHRVDVEHGLLKNSGPAALHRGTLVEVRDLFSNIPARLKFLKTPSTEFKRAQDWMARLALTRPEVGFSLHSGEREALRFLPGQTLAGRLGILWPRLIVDALRPFDGQRHGIRAHGLAALPNVSQPRGDRILLYVNGRSVTDKRLLAAVREAYKGRMTSRDYPQIVLFVEMDPAEVDVNVHPAKSEVRFRDESAIFSAVLHAVQGALVTSFDVADAAWHDAASTGGADNAAAESAGAAPRPQGFWGRLDNPPLMQRPEPENSADEGEWRVSVPFSGQVQGSGQGDVQNLGQGYASGFTQAYAVPHGDASSPGWEQPHGQTLLSGAVREAAGYAAAAHAGAEVQGQPLPDGRFVQPDGADADGYGRMAEDSAAYTATYATDSGTANFDHNAAAHGAAPSPDDQAVRDRQPLRVENVEYLGQVADTYLVLRDRAGALLLLDQHAAHERILYARMRRGGFAGSGQLLALPLEMPLHPAERERLFELRGTLESLGFVMETSASGLEVRGMPPVLSRAEARDFLREALAGRKDDLAGMFISMSCKAAIKAGQRLTDDEAAGLLRQWLATDDREYCPHGRPCILRWDGVELEKLFKRRQS</sequence>
<dbReference type="SUPFAM" id="SSF55874">
    <property type="entry name" value="ATPase domain of HSP90 chaperone/DNA topoisomerase II/histidine kinase"/>
    <property type="match status" value="1"/>
</dbReference>
<dbReference type="InterPro" id="IPR013507">
    <property type="entry name" value="DNA_mismatch_S5_2-like"/>
</dbReference>
<evidence type="ECO:0000256" key="4">
    <source>
        <dbReference type="ARBA" id="ARBA00023204"/>
    </source>
</evidence>
<evidence type="ECO:0000256" key="1">
    <source>
        <dbReference type="ARBA" id="ARBA00006082"/>
    </source>
</evidence>
<dbReference type="InterPro" id="IPR002099">
    <property type="entry name" value="MutL/Mlh/PMS"/>
</dbReference>
<evidence type="ECO:0000313" key="10">
    <source>
        <dbReference type="Proteomes" id="UP000539075"/>
    </source>
</evidence>
<dbReference type="Gene3D" id="3.30.1370.100">
    <property type="entry name" value="MutL, C-terminal domain, regulatory subdomain"/>
    <property type="match status" value="1"/>
</dbReference>
<dbReference type="PROSITE" id="PS00058">
    <property type="entry name" value="DNA_MISMATCH_REPAIR_1"/>
    <property type="match status" value="1"/>
</dbReference>
<dbReference type="InterPro" id="IPR020667">
    <property type="entry name" value="DNA_mismatch_repair_MutL"/>
</dbReference>
<dbReference type="Pfam" id="PF01119">
    <property type="entry name" value="DNA_mis_repair"/>
    <property type="match status" value="1"/>
</dbReference>
<keyword evidence="3 5" id="KW-0227">DNA damage</keyword>
<evidence type="ECO:0000313" key="9">
    <source>
        <dbReference type="EMBL" id="MBB5144612.1"/>
    </source>
</evidence>
<proteinExistence type="inferred from homology"/>
<dbReference type="InterPro" id="IPR042121">
    <property type="entry name" value="MutL_C_regsub"/>
</dbReference>
<dbReference type="InterPro" id="IPR042120">
    <property type="entry name" value="MutL_C_dimsub"/>
</dbReference>
<dbReference type="EMBL" id="JACHGO010000009">
    <property type="protein sequence ID" value="MBB5144612.1"/>
    <property type="molecule type" value="Genomic_DNA"/>
</dbReference>
<dbReference type="SUPFAM" id="SSF118116">
    <property type="entry name" value="DNA mismatch repair protein MutL"/>
    <property type="match status" value="1"/>
</dbReference>
<evidence type="ECO:0000256" key="5">
    <source>
        <dbReference type="HAMAP-Rule" id="MF_00149"/>
    </source>
</evidence>
<dbReference type="InterPro" id="IPR014721">
    <property type="entry name" value="Ribsml_uS5_D2-typ_fold_subgr"/>
</dbReference>
<dbReference type="InterPro" id="IPR020568">
    <property type="entry name" value="Ribosomal_Su5_D2-typ_SF"/>
</dbReference>
<dbReference type="Gene3D" id="3.30.1540.20">
    <property type="entry name" value="MutL, C-terminal domain, dimerisation subdomain"/>
    <property type="match status" value="1"/>
</dbReference>
<dbReference type="InterPro" id="IPR014790">
    <property type="entry name" value="MutL_C"/>
</dbReference>
<gene>
    <name evidence="5" type="primary">mutL</name>
    <name evidence="9" type="ORF">HNQ38_002728</name>
</gene>
<dbReference type="SUPFAM" id="SSF54211">
    <property type="entry name" value="Ribosomal protein S5 domain 2-like"/>
    <property type="match status" value="1"/>
</dbReference>
<evidence type="ECO:0000259" key="7">
    <source>
        <dbReference type="SMART" id="SM00853"/>
    </source>
</evidence>
<dbReference type="CDD" id="cd16926">
    <property type="entry name" value="HATPase_MutL-MLH-PMS-like"/>
    <property type="match status" value="1"/>
</dbReference>
<dbReference type="SMART" id="SM00853">
    <property type="entry name" value="MutL_C"/>
    <property type="match status" value="1"/>
</dbReference>
<dbReference type="InterPro" id="IPR036890">
    <property type="entry name" value="HATPase_C_sf"/>
</dbReference>
<comment type="caution">
    <text evidence="9">The sequence shown here is derived from an EMBL/GenBank/DDBJ whole genome shotgun (WGS) entry which is preliminary data.</text>
</comment>
<name>A0A7W8C564_9BACT</name>
<evidence type="ECO:0000259" key="8">
    <source>
        <dbReference type="SMART" id="SM01340"/>
    </source>
</evidence>
<dbReference type="HAMAP" id="MF_00149">
    <property type="entry name" value="DNA_mis_repair"/>
    <property type="match status" value="1"/>
</dbReference>
<comment type="similarity">
    <text evidence="1 5">Belongs to the DNA mismatch repair MutL/HexB family.</text>
</comment>
<dbReference type="Pfam" id="PF08676">
    <property type="entry name" value="MutL_C"/>
    <property type="match status" value="1"/>
</dbReference>
<feature type="region of interest" description="Disordered" evidence="6">
    <location>
        <begin position="376"/>
        <end position="418"/>
    </location>
</feature>
<dbReference type="Proteomes" id="UP000539075">
    <property type="component" value="Unassembled WGS sequence"/>
</dbReference>
<comment type="function">
    <text evidence="5">This protein is involved in the repair of mismatches in DNA. It is required for dam-dependent methyl-directed DNA mismatch repair. May act as a 'molecular matchmaker', a protein that promotes the formation of a stable complex between two or more DNA-binding proteins in an ATP-dependent manner without itself being part of a final effector complex.</text>
</comment>
<feature type="compositionally biased region" description="Low complexity" evidence="6">
    <location>
        <begin position="376"/>
        <end position="390"/>
    </location>
</feature>
<accession>A0A7W8C564</accession>
<feature type="domain" description="MutL C-terminal dimerisation" evidence="7">
    <location>
        <begin position="569"/>
        <end position="701"/>
    </location>
</feature>
<dbReference type="Gene3D" id="3.30.230.10">
    <property type="match status" value="1"/>
</dbReference>
<dbReference type="PANTHER" id="PTHR10073">
    <property type="entry name" value="DNA MISMATCH REPAIR PROTEIN MLH, PMS, MUTL"/>
    <property type="match status" value="1"/>
</dbReference>
<dbReference type="FunFam" id="3.30.565.10:FF:000003">
    <property type="entry name" value="DNA mismatch repair endonuclease MutL"/>
    <property type="match status" value="1"/>
</dbReference>
<keyword evidence="10" id="KW-1185">Reference proteome</keyword>
<dbReference type="GO" id="GO:0140664">
    <property type="term" value="F:ATP-dependent DNA damage sensor activity"/>
    <property type="evidence" value="ECO:0007669"/>
    <property type="project" value="InterPro"/>
</dbReference>
<dbReference type="Pfam" id="PF13589">
    <property type="entry name" value="HATPase_c_3"/>
    <property type="match status" value="1"/>
</dbReference>
<dbReference type="GO" id="GO:0006298">
    <property type="term" value="P:mismatch repair"/>
    <property type="evidence" value="ECO:0007669"/>
    <property type="project" value="UniProtKB-UniRule"/>
</dbReference>
<protein>
    <recommendedName>
        <fullName evidence="2 5">DNA mismatch repair protein MutL</fullName>
    </recommendedName>
</protein>
<dbReference type="SMART" id="SM01340">
    <property type="entry name" value="DNA_mis_repair"/>
    <property type="match status" value="1"/>
</dbReference>
<evidence type="ECO:0000256" key="6">
    <source>
        <dbReference type="SAM" id="MobiDB-lite"/>
    </source>
</evidence>
<dbReference type="InterPro" id="IPR037198">
    <property type="entry name" value="MutL_C_sf"/>
</dbReference>
<organism evidence="9 10">
    <name type="scientific">Desulfovibrio intestinalis</name>
    <dbReference type="NCBI Taxonomy" id="58621"/>
    <lineage>
        <taxon>Bacteria</taxon>
        <taxon>Pseudomonadati</taxon>
        <taxon>Thermodesulfobacteriota</taxon>
        <taxon>Desulfovibrionia</taxon>
        <taxon>Desulfovibrionales</taxon>
        <taxon>Desulfovibrionaceae</taxon>
        <taxon>Desulfovibrio</taxon>
    </lineage>
</organism>